<dbReference type="InterPro" id="IPR036179">
    <property type="entry name" value="Ig-like_dom_sf"/>
</dbReference>
<dbReference type="GO" id="GO:0007411">
    <property type="term" value="P:axon guidance"/>
    <property type="evidence" value="ECO:0007669"/>
    <property type="project" value="TreeGrafter"/>
</dbReference>
<feature type="transmembrane region" description="Helical" evidence="9">
    <location>
        <begin position="325"/>
        <end position="346"/>
    </location>
</feature>
<evidence type="ECO:0000256" key="8">
    <source>
        <dbReference type="ARBA" id="ARBA00023319"/>
    </source>
</evidence>
<dbReference type="PRINTS" id="PR01838">
    <property type="entry name" value="NCAMFAMILY"/>
</dbReference>
<dbReference type="Proteomes" id="UP000694892">
    <property type="component" value="Chromosome 7S"/>
</dbReference>
<keyword evidence="2 9" id="KW-0812">Transmembrane</keyword>
<evidence type="ECO:0000313" key="11">
    <source>
        <dbReference type="EMBL" id="OCT71105.1"/>
    </source>
</evidence>
<dbReference type="GO" id="GO:0007156">
    <property type="term" value="P:homophilic cell adhesion via plasma membrane adhesion molecules"/>
    <property type="evidence" value="ECO:0007669"/>
    <property type="project" value="TreeGrafter"/>
</dbReference>
<evidence type="ECO:0000256" key="2">
    <source>
        <dbReference type="ARBA" id="ARBA00022692"/>
    </source>
</evidence>
<evidence type="ECO:0000256" key="6">
    <source>
        <dbReference type="ARBA" id="ARBA00023157"/>
    </source>
</evidence>
<accession>A0A974HAY8</accession>
<evidence type="ECO:0000256" key="1">
    <source>
        <dbReference type="ARBA" id="ARBA00004167"/>
    </source>
</evidence>
<dbReference type="FunFam" id="2.60.40.10:FF:000032">
    <property type="entry name" value="palladin isoform X1"/>
    <property type="match status" value="2"/>
</dbReference>
<evidence type="ECO:0000259" key="10">
    <source>
        <dbReference type="PROSITE" id="PS50835"/>
    </source>
</evidence>
<dbReference type="GO" id="GO:0005886">
    <property type="term" value="C:plasma membrane"/>
    <property type="evidence" value="ECO:0007669"/>
    <property type="project" value="UniProtKB-ARBA"/>
</dbReference>
<dbReference type="InterPro" id="IPR009138">
    <property type="entry name" value="Neural_cell_adh"/>
</dbReference>
<dbReference type="AlphaFoldDB" id="A0A974HAY8"/>
<name>A0A974HAY8_XENLA</name>
<dbReference type="OMA" id="LTCYRTK"/>
<dbReference type="InterPro" id="IPR013783">
    <property type="entry name" value="Ig-like_fold"/>
</dbReference>
<feature type="domain" description="Ig-like" evidence="10">
    <location>
        <begin position="226"/>
        <end position="312"/>
    </location>
</feature>
<evidence type="ECO:0000256" key="9">
    <source>
        <dbReference type="SAM" id="Phobius"/>
    </source>
</evidence>
<keyword evidence="8" id="KW-0393">Immunoglobulin domain</keyword>
<keyword evidence="4 9" id="KW-1133">Transmembrane helix</keyword>
<gene>
    <name evidence="11" type="ORF">XELAEV_18038014mg</name>
</gene>
<dbReference type="Gene3D" id="2.60.40.10">
    <property type="entry name" value="Immunoglobulins"/>
    <property type="match status" value="2"/>
</dbReference>
<organism evidence="11 12">
    <name type="scientific">Xenopus laevis</name>
    <name type="common">African clawed frog</name>
    <dbReference type="NCBI Taxonomy" id="8355"/>
    <lineage>
        <taxon>Eukaryota</taxon>
        <taxon>Metazoa</taxon>
        <taxon>Chordata</taxon>
        <taxon>Craniata</taxon>
        <taxon>Vertebrata</taxon>
        <taxon>Euteleostomi</taxon>
        <taxon>Amphibia</taxon>
        <taxon>Batrachia</taxon>
        <taxon>Anura</taxon>
        <taxon>Pipoidea</taxon>
        <taxon>Pipidae</taxon>
        <taxon>Xenopodinae</taxon>
        <taxon>Xenopus</taxon>
        <taxon>Xenopus</taxon>
    </lineage>
</organism>
<protein>
    <recommendedName>
        <fullName evidence="10">Ig-like domain-containing protein</fullName>
    </recommendedName>
</protein>
<keyword evidence="3" id="KW-0732">Signal</keyword>
<evidence type="ECO:0000256" key="3">
    <source>
        <dbReference type="ARBA" id="ARBA00022729"/>
    </source>
</evidence>
<dbReference type="Pfam" id="PF07679">
    <property type="entry name" value="I-set"/>
    <property type="match status" value="1"/>
</dbReference>
<dbReference type="SUPFAM" id="SSF48726">
    <property type="entry name" value="Immunoglobulin"/>
    <property type="match status" value="2"/>
</dbReference>
<evidence type="ECO:0000256" key="7">
    <source>
        <dbReference type="ARBA" id="ARBA00023180"/>
    </source>
</evidence>
<sequence>MLQLGDATTHLLTGTDMRKMEPHRYFTSILIVLAALVGCSTQNKLQIIPSRGHMYLGESLTFLCKAGSEGTMKWLNGEDEEIQSDEIKEIDESTISIGLTADSLEPRVIKCHMEYESGETEETKLTLSIIEKSQFVGDLEKQKTFSSGTSVQLPCQAKGIPLPKISWIRNGETVPSSQGHISVSTDGTLNINNIQLADSGVYSCRAWIEERKEEAFRNVSVIVNAPPTAWFQNSDLNVNLKSDANLTCRVTGHPLPKVTWTRGSGPVTHDGQKYVLSATGQELSVLQLDVSDEGEYICSAQNKFGQVSATLTLQVIEAQTLSKGVLIGIVLLIILVLLLVIDLTCYRTKRRGFLMFLTSKVLRNQIPQVKLEENEKKASAEKSHVVKISGVEA</sequence>
<dbReference type="GO" id="GO:0070593">
    <property type="term" value="P:dendrite self-avoidance"/>
    <property type="evidence" value="ECO:0007669"/>
    <property type="project" value="TreeGrafter"/>
</dbReference>
<dbReference type="EMBL" id="CM004479">
    <property type="protein sequence ID" value="OCT71105.1"/>
    <property type="molecule type" value="Genomic_DNA"/>
</dbReference>
<dbReference type="PANTHER" id="PTHR10075:SF100">
    <property type="entry name" value="FASCICLIN-2"/>
    <property type="match status" value="1"/>
</dbReference>
<dbReference type="GO" id="GO:0098632">
    <property type="term" value="F:cell-cell adhesion mediator activity"/>
    <property type="evidence" value="ECO:0007669"/>
    <property type="project" value="TreeGrafter"/>
</dbReference>
<dbReference type="PANTHER" id="PTHR10075">
    <property type="entry name" value="BASIGIN RELATED"/>
    <property type="match status" value="1"/>
</dbReference>
<dbReference type="InterPro" id="IPR007110">
    <property type="entry name" value="Ig-like_dom"/>
</dbReference>
<evidence type="ECO:0000313" key="12">
    <source>
        <dbReference type="Proteomes" id="UP000694892"/>
    </source>
</evidence>
<keyword evidence="6" id="KW-1015">Disulfide bond</keyword>
<keyword evidence="5 9" id="KW-0472">Membrane</keyword>
<dbReference type="InterPro" id="IPR003599">
    <property type="entry name" value="Ig_sub"/>
</dbReference>
<dbReference type="InterPro" id="IPR003598">
    <property type="entry name" value="Ig_sub2"/>
</dbReference>
<proteinExistence type="predicted"/>
<dbReference type="Pfam" id="PF13927">
    <property type="entry name" value="Ig_3"/>
    <property type="match status" value="1"/>
</dbReference>
<keyword evidence="7" id="KW-0325">Glycoprotein</keyword>
<dbReference type="GO" id="GO:0030424">
    <property type="term" value="C:axon"/>
    <property type="evidence" value="ECO:0007669"/>
    <property type="project" value="TreeGrafter"/>
</dbReference>
<feature type="domain" description="Ig-like" evidence="10">
    <location>
        <begin position="106"/>
        <end position="220"/>
    </location>
</feature>
<dbReference type="InterPro" id="IPR013098">
    <property type="entry name" value="Ig_I-set"/>
</dbReference>
<dbReference type="SMART" id="SM00408">
    <property type="entry name" value="IGc2"/>
    <property type="match status" value="2"/>
</dbReference>
<reference evidence="12" key="1">
    <citation type="journal article" date="2016" name="Nature">
        <title>Genome evolution in the allotetraploid frog Xenopus laevis.</title>
        <authorList>
            <person name="Session A.M."/>
            <person name="Uno Y."/>
            <person name="Kwon T."/>
            <person name="Chapman J.A."/>
            <person name="Toyoda A."/>
            <person name="Takahashi S."/>
            <person name="Fukui A."/>
            <person name="Hikosaka A."/>
            <person name="Suzuki A."/>
            <person name="Kondo M."/>
            <person name="van Heeringen S.J."/>
            <person name="Quigley I."/>
            <person name="Heinz S."/>
            <person name="Ogino H."/>
            <person name="Ochi H."/>
            <person name="Hellsten U."/>
            <person name="Lyons J.B."/>
            <person name="Simakov O."/>
            <person name="Putnam N."/>
            <person name="Stites J."/>
            <person name="Kuroki Y."/>
            <person name="Tanaka T."/>
            <person name="Michiue T."/>
            <person name="Watanabe M."/>
            <person name="Bogdanovic O."/>
            <person name="Lister R."/>
            <person name="Georgiou G."/>
            <person name="Paranjpe S.S."/>
            <person name="van Kruijsbergen I."/>
            <person name="Shu S."/>
            <person name="Carlson J."/>
            <person name="Kinoshita T."/>
            <person name="Ohta Y."/>
            <person name="Mawaribuchi S."/>
            <person name="Jenkins J."/>
            <person name="Grimwood J."/>
            <person name="Schmutz J."/>
            <person name="Mitros T."/>
            <person name="Mozaffari S.V."/>
            <person name="Suzuki Y."/>
            <person name="Haramoto Y."/>
            <person name="Yamamoto T.S."/>
            <person name="Takagi C."/>
            <person name="Heald R."/>
            <person name="Miller K."/>
            <person name="Haudenschild C."/>
            <person name="Kitzman J."/>
            <person name="Nakayama T."/>
            <person name="Izutsu Y."/>
            <person name="Robert J."/>
            <person name="Fortriede J."/>
            <person name="Burns K."/>
            <person name="Lotay V."/>
            <person name="Karimi K."/>
            <person name="Yasuoka Y."/>
            <person name="Dichmann D.S."/>
            <person name="Flajnik M.F."/>
            <person name="Houston D.W."/>
            <person name="Shendure J."/>
            <person name="DuPasquier L."/>
            <person name="Vize P.D."/>
            <person name="Zorn A.M."/>
            <person name="Ito M."/>
            <person name="Marcotte E.M."/>
            <person name="Wallingford J.B."/>
            <person name="Ito Y."/>
            <person name="Asashima M."/>
            <person name="Ueno N."/>
            <person name="Matsuda Y."/>
            <person name="Veenstra G.J."/>
            <person name="Fujiyama A."/>
            <person name="Harland R.M."/>
            <person name="Taira M."/>
            <person name="Rokhsar D.S."/>
        </authorList>
    </citation>
    <scope>NUCLEOTIDE SEQUENCE [LARGE SCALE GENOMIC DNA]</scope>
    <source>
        <strain evidence="12">J</strain>
    </source>
</reference>
<dbReference type="SMART" id="SM00409">
    <property type="entry name" value="IG"/>
    <property type="match status" value="3"/>
</dbReference>
<dbReference type="PROSITE" id="PS50835">
    <property type="entry name" value="IG_LIKE"/>
    <property type="match status" value="2"/>
</dbReference>
<evidence type="ECO:0000256" key="4">
    <source>
        <dbReference type="ARBA" id="ARBA00022989"/>
    </source>
</evidence>
<comment type="subcellular location">
    <subcellularLocation>
        <location evidence="1">Membrane</location>
        <topology evidence="1">Single-pass membrane protein</topology>
    </subcellularLocation>
</comment>
<evidence type="ECO:0000256" key="5">
    <source>
        <dbReference type="ARBA" id="ARBA00023136"/>
    </source>
</evidence>